<evidence type="ECO:0000313" key="2">
    <source>
        <dbReference type="EMBL" id="OLP71923.1"/>
    </source>
</evidence>
<feature type="non-terminal residue" evidence="2">
    <location>
        <position position="233"/>
    </location>
</feature>
<reference evidence="2 3" key="1">
    <citation type="submission" date="2016-02" db="EMBL/GenBank/DDBJ databases">
        <title>Genome analysis of coral dinoflagellate symbionts highlights evolutionary adaptations to a symbiotic lifestyle.</title>
        <authorList>
            <person name="Aranda M."/>
            <person name="Li Y."/>
            <person name="Liew Y.J."/>
            <person name="Baumgarten S."/>
            <person name="Simakov O."/>
            <person name="Wilson M."/>
            <person name="Piel J."/>
            <person name="Ashoor H."/>
            <person name="Bougouffa S."/>
            <person name="Bajic V.B."/>
            <person name="Ryu T."/>
            <person name="Ravasi T."/>
            <person name="Bayer T."/>
            <person name="Micklem G."/>
            <person name="Kim H."/>
            <person name="Bhak J."/>
            <person name="Lajeunesse T.C."/>
            <person name="Voolstra C.R."/>
        </authorList>
    </citation>
    <scope>NUCLEOTIDE SEQUENCE [LARGE SCALE GENOMIC DNA]</scope>
    <source>
        <strain evidence="2 3">CCMP2467</strain>
    </source>
</reference>
<organism evidence="2 3">
    <name type="scientific">Symbiodinium microadriaticum</name>
    <name type="common">Dinoflagellate</name>
    <name type="synonym">Zooxanthella microadriatica</name>
    <dbReference type="NCBI Taxonomy" id="2951"/>
    <lineage>
        <taxon>Eukaryota</taxon>
        <taxon>Sar</taxon>
        <taxon>Alveolata</taxon>
        <taxon>Dinophyceae</taxon>
        <taxon>Suessiales</taxon>
        <taxon>Symbiodiniaceae</taxon>
        <taxon>Symbiodinium</taxon>
    </lineage>
</organism>
<name>A0A1Q9BPU7_SYMMI</name>
<keyword evidence="3" id="KW-1185">Reference proteome</keyword>
<dbReference type="AlphaFoldDB" id="A0A1Q9BPU7"/>
<proteinExistence type="predicted"/>
<comment type="caution">
    <text evidence="2">The sequence shown here is derived from an EMBL/GenBank/DDBJ whole genome shotgun (WGS) entry which is preliminary data.</text>
</comment>
<protein>
    <submittedName>
        <fullName evidence="2">Uncharacterized protein</fullName>
    </submittedName>
</protein>
<dbReference type="Proteomes" id="UP000186817">
    <property type="component" value="Unassembled WGS sequence"/>
</dbReference>
<sequence>MSPLTATIRGTRVDGTTSPLGAGTIIGASHGMRAGTKDSGASSAFWESGTMSDFSHMLDDIGIPPPIVALLAAFDTALFARACASPAELDELISEFTATAAISEHAEKVVVRAGLRLLCSKCRLAEGLPSLEGSAPPTSSGDFGTAPTTSTPGPPALLSSSWQESWPAKLSPERTSELRKRFEDDYPTELLDSESFPSARLLALTNKMLTDKEVRWLPWKFRLSSKSQEDSLM</sequence>
<dbReference type="OrthoDB" id="444908at2759"/>
<gene>
    <name evidence="2" type="ORF">AK812_SmicGene48376</name>
</gene>
<feature type="region of interest" description="Disordered" evidence="1">
    <location>
        <begin position="130"/>
        <end position="174"/>
    </location>
</feature>
<evidence type="ECO:0000256" key="1">
    <source>
        <dbReference type="SAM" id="MobiDB-lite"/>
    </source>
</evidence>
<feature type="compositionally biased region" description="Low complexity" evidence="1">
    <location>
        <begin position="144"/>
        <end position="161"/>
    </location>
</feature>
<evidence type="ECO:0000313" key="3">
    <source>
        <dbReference type="Proteomes" id="UP000186817"/>
    </source>
</evidence>
<dbReference type="EMBL" id="LSRX01007712">
    <property type="protein sequence ID" value="OLP71923.1"/>
    <property type="molecule type" value="Genomic_DNA"/>
</dbReference>
<accession>A0A1Q9BPU7</accession>